<dbReference type="GO" id="GO:0033194">
    <property type="term" value="P:response to hydroperoxide"/>
    <property type="evidence" value="ECO:0007669"/>
    <property type="project" value="TreeGrafter"/>
</dbReference>
<dbReference type="RefSeq" id="WP_112058413.1">
    <property type="nucleotide sequence ID" value="NZ_UAWL01000006.1"/>
</dbReference>
<evidence type="ECO:0000313" key="1">
    <source>
        <dbReference type="EMBL" id="SQB98167.1"/>
    </source>
</evidence>
<proteinExistence type="predicted"/>
<name>A0A2X3B8U6_9HELI</name>
<reference evidence="1 2" key="1">
    <citation type="submission" date="2018-06" db="EMBL/GenBank/DDBJ databases">
        <authorList>
            <consortium name="Pathogen Informatics"/>
            <person name="Doyle S."/>
        </authorList>
    </citation>
    <scope>NUCLEOTIDE SEQUENCE [LARGE SCALE GENOMIC DNA]</scope>
    <source>
        <strain evidence="1 2">NCTC13102</strain>
    </source>
</reference>
<gene>
    <name evidence="1" type="ORF">NCTC13102_00618</name>
</gene>
<organism evidence="1 2">
    <name type="scientific">Helicobacter fennelliae</name>
    <dbReference type="NCBI Taxonomy" id="215"/>
    <lineage>
        <taxon>Bacteria</taxon>
        <taxon>Pseudomonadati</taxon>
        <taxon>Campylobacterota</taxon>
        <taxon>Epsilonproteobacteria</taxon>
        <taxon>Campylobacterales</taxon>
        <taxon>Helicobacteraceae</taxon>
        <taxon>Helicobacter</taxon>
    </lineage>
</organism>
<protein>
    <submittedName>
        <fullName evidence="1">Protein of uncharacterized function (DUF328)</fullName>
    </submittedName>
</protein>
<evidence type="ECO:0000313" key="2">
    <source>
        <dbReference type="Proteomes" id="UP000250166"/>
    </source>
</evidence>
<sequence length="269" mass="30332">MKILLSPSESKILPSVNCATNPSTTPTSLKNPANIVKNNLSTDKMWGGFDSRINHICAYLKELESADDENLKKIFGSKHIPIDSLSHSLKILESSTTKAITLYNGVAFKALDFMSLDSGAQDFVLENVLIFSNLFGMVRAKDNLPFYHLNQNYKSPTLNLKNLYRAQSQEIDAFLANEDIIIDLRAEIYIKAYPLKQSHFVLKMPDKKISHQAKLYRGSALRELALFQSKLLYPSAQNTSNAKTSNKNSSNASSNQLKQYLHTFFELRF</sequence>
<accession>A0A2X3B8U6</accession>
<dbReference type="Pfam" id="PF03883">
    <property type="entry name" value="H2O2_YaaD"/>
    <property type="match status" value="1"/>
</dbReference>
<dbReference type="EMBL" id="UAWL01000006">
    <property type="protein sequence ID" value="SQB98167.1"/>
    <property type="molecule type" value="Genomic_DNA"/>
</dbReference>
<dbReference type="AlphaFoldDB" id="A0A2X3B8U6"/>
<dbReference type="Proteomes" id="UP000250166">
    <property type="component" value="Unassembled WGS sequence"/>
</dbReference>
<dbReference type="GO" id="GO:0005829">
    <property type="term" value="C:cytosol"/>
    <property type="evidence" value="ECO:0007669"/>
    <property type="project" value="TreeGrafter"/>
</dbReference>
<dbReference type="PANTHER" id="PTHR30283">
    <property type="entry name" value="PEROXIDE STRESS RESPONSE PROTEIN YAAA"/>
    <property type="match status" value="1"/>
</dbReference>
<dbReference type="InterPro" id="IPR005583">
    <property type="entry name" value="YaaA"/>
</dbReference>
<dbReference type="PANTHER" id="PTHR30283:SF4">
    <property type="entry name" value="PEROXIDE STRESS RESISTANCE PROTEIN YAAA"/>
    <property type="match status" value="1"/>
</dbReference>